<proteinExistence type="predicted"/>
<feature type="coiled-coil region" evidence="1">
    <location>
        <begin position="111"/>
        <end position="138"/>
    </location>
</feature>
<keyword evidence="1" id="KW-0175">Coiled coil</keyword>
<comment type="caution">
    <text evidence="2">The sequence shown here is derived from an EMBL/GenBank/DDBJ whole genome shotgun (WGS) entry which is preliminary data.</text>
</comment>
<dbReference type="EMBL" id="JAZBJZ010000006">
    <property type="protein sequence ID" value="MEE3715690.1"/>
    <property type="molecule type" value="Genomic_DNA"/>
</dbReference>
<evidence type="ECO:0000313" key="2">
    <source>
        <dbReference type="EMBL" id="MEE3715690.1"/>
    </source>
</evidence>
<gene>
    <name evidence="2" type="ORF">V2H45_02900</name>
</gene>
<evidence type="ECO:0000256" key="1">
    <source>
        <dbReference type="SAM" id="Coils"/>
    </source>
</evidence>
<reference evidence="2" key="1">
    <citation type="submission" date="2024-01" db="EMBL/GenBank/DDBJ databases">
        <title>Bank of Algae and Cyanobacteria of the Azores (BACA) strain genomes.</title>
        <authorList>
            <person name="Luz R."/>
            <person name="Cordeiro R."/>
            <person name="Fonseca A."/>
            <person name="Goncalves V."/>
        </authorList>
    </citation>
    <scope>NUCLEOTIDE SEQUENCE</scope>
    <source>
        <strain evidence="2">BACA0141</strain>
    </source>
</reference>
<sequence length="139" mass="15158">MDSIDLGKLLQKGFYVTLGATASLLEVLQDPRKQEQSFSALRRDFDSLTQELAEKGVVTESEARSLVDSFIARQIKTDGGSKTTEADTPSTVTVNTTATDVVEPIAEPKISSNVQTDLKDLTQQIADLRAELESLRQKG</sequence>
<name>A0AAW9PWQ0_9CYAN</name>
<evidence type="ECO:0008006" key="4">
    <source>
        <dbReference type="Google" id="ProtNLM"/>
    </source>
</evidence>
<protein>
    <recommendedName>
        <fullName evidence="4">Polyhydroxyalkanoate synthesis regulator phasin</fullName>
    </recommendedName>
</protein>
<organism evidence="2 3">
    <name type="scientific">Tumidithrix elongata BACA0141</name>
    <dbReference type="NCBI Taxonomy" id="2716417"/>
    <lineage>
        <taxon>Bacteria</taxon>
        <taxon>Bacillati</taxon>
        <taxon>Cyanobacteriota</taxon>
        <taxon>Cyanophyceae</taxon>
        <taxon>Pseudanabaenales</taxon>
        <taxon>Pseudanabaenaceae</taxon>
        <taxon>Tumidithrix</taxon>
        <taxon>Tumidithrix elongata</taxon>
    </lineage>
</organism>
<accession>A0AAW9PWQ0</accession>
<dbReference type="Proteomes" id="UP001333818">
    <property type="component" value="Unassembled WGS sequence"/>
</dbReference>
<dbReference type="RefSeq" id="WP_330482113.1">
    <property type="nucleotide sequence ID" value="NZ_JAZBJZ010000006.1"/>
</dbReference>
<keyword evidence="3" id="KW-1185">Reference proteome</keyword>
<dbReference type="AlphaFoldDB" id="A0AAW9PWQ0"/>
<evidence type="ECO:0000313" key="3">
    <source>
        <dbReference type="Proteomes" id="UP001333818"/>
    </source>
</evidence>